<gene>
    <name evidence="5" type="ORF">PR018_02725</name>
</gene>
<proteinExistence type="predicted"/>
<reference evidence="5" key="2">
    <citation type="journal article" date="2023" name="MicrobiologyOpen">
        <title>Genomics of the tumorigenes clade of the family Rhizobiaceae and description of Rhizobium rhododendri sp. nov.</title>
        <authorList>
            <person name="Kuzmanovic N."/>
            <person name="diCenzo G.C."/>
            <person name="Bunk B."/>
            <person name="Sproeer C."/>
            <person name="Fruehling A."/>
            <person name="Neumann-Schaal M."/>
            <person name="Overmann J."/>
            <person name="Smalla K."/>
        </authorList>
    </citation>
    <scope>NUCLEOTIDE SEQUENCE</scope>
    <source>
        <strain evidence="5">Rho-6.2</strain>
    </source>
</reference>
<reference evidence="5" key="1">
    <citation type="journal article" date="2019" name="Phytopathology">
        <title>A Novel Group of Rhizobium tumorigenes-Like Agrobacteria Associated with Crown Gall Disease of Rhododendron and Blueberry.</title>
        <authorList>
            <person name="Kuzmanovic N."/>
            <person name="Behrens P."/>
            <person name="Idczak E."/>
            <person name="Wagner S."/>
            <person name="Gotz M."/>
            <person name="Sproer C."/>
            <person name="Bunk B."/>
            <person name="Overmann J."/>
            <person name="Smalla K."/>
        </authorList>
    </citation>
    <scope>NUCLEOTIDE SEQUENCE</scope>
    <source>
        <strain evidence="5">Rho-6.2</strain>
    </source>
</reference>
<dbReference type="GO" id="GO:0003677">
    <property type="term" value="F:DNA binding"/>
    <property type="evidence" value="ECO:0007669"/>
    <property type="project" value="UniProtKB-KW"/>
</dbReference>
<evidence type="ECO:0000256" key="2">
    <source>
        <dbReference type="ARBA" id="ARBA00023125"/>
    </source>
</evidence>
<feature type="domain" description="HTH lacI-type" evidence="4">
    <location>
        <begin position="13"/>
        <end position="67"/>
    </location>
</feature>
<dbReference type="InterPro" id="IPR046335">
    <property type="entry name" value="LacI/GalR-like_sensor"/>
</dbReference>
<dbReference type="CDD" id="cd01392">
    <property type="entry name" value="HTH_LacI"/>
    <property type="match status" value="1"/>
</dbReference>
<dbReference type="SUPFAM" id="SSF53822">
    <property type="entry name" value="Periplasmic binding protein-like I"/>
    <property type="match status" value="1"/>
</dbReference>
<dbReference type="InterPro" id="IPR000843">
    <property type="entry name" value="HTH_LacI"/>
</dbReference>
<dbReference type="Pfam" id="PF00356">
    <property type="entry name" value="LacI"/>
    <property type="match status" value="1"/>
</dbReference>
<dbReference type="PANTHER" id="PTHR30146:SF33">
    <property type="entry name" value="TRANSCRIPTIONAL REGULATOR"/>
    <property type="match status" value="1"/>
</dbReference>
<sequence>MEPGIRRNKRTRVRLRDVAQKVGVSAITVSRVLRAPDKVSAELRENILRVIDDMGYVPDLAARALAGRHSGIIAVLAPAINSQILSDVMSGIEARVRNTGLHTQYANTVYSGGEETGQIRNLLTQNPAGILLVGTECCERIAPTVISATCPVSYILDHSQKPEEPMAAAIDHEAVGEAATRHLVSAGYRRIGLLGGYLDVRSNRRRQGYENVLQAAGIHYPDLMLMEDEPTSVALGCRLFSELLARAPDVDAVLCQNDDLALGVLFECQRRGISVPGDLGICGINNLEFAASSHPAITTVDIPRFELGFEAADMLVQAIGGGQIAGRRKLGFKLIVRGTTR</sequence>
<organism evidence="5 6">
    <name type="scientific">Rhizobium rhododendri</name>
    <dbReference type="NCBI Taxonomy" id="2506430"/>
    <lineage>
        <taxon>Bacteria</taxon>
        <taxon>Pseudomonadati</taxon>
        <taxon>Pseudomonadota</taxon>
        <taxon>Alphaproteobacteria</taxon>
        <taxon>Hyphomicrobiales</taxon>
        <taxon>Rhizobiaceae</taxon>
        <taxon>Rhizobium/Agrobacterium group</taxon>
        <taxon>Rhizobium</taxon>
    </lineage>
</organism>
<evidence type="ECO:0000256" key="1">
    <source>
        <dbReference type="ARBA" id="ARBA00023015"/>
    </source>
</evidence>
<dbReference type="Pfam" id="PF13377">
    <property type="entry name" value="Peripla_BP_3"/>
    <property type="match status" value="1"/>
</dbReference>
<dbReference type="PANTHER" id="PTHR30146">
    <property type="entry name" value="LACI-RELATED TRANSCRIPTIONAL REPRESSOR"/>
    <property type="match status" value="1"/>
</dbReference>
<accession>A0ABY8IMR8</accession>
<dbReference type="Gene3D" id="1.10.260.40">
    <property type="entry name" value="lambda repressor-like DNA-binding domains"/>
    <property type="match status" value="1"/>
</dbReference>
<evidence type="ECO:0000259" key="4">
    <source>
        <dbReference type="PROSITE" id="PS50932"/>
    </source>
</evidence>
<dbReference type="Gene3D" id="3.40.50.2300">
    <property type="match status" value="2"/>
</dbReference>
<dbReference type="SMART" id="SM00354">
    <property type="entry name" value="HTH_LACI"/>
    <property type="match status" value="1"/>
</dbReference>
<evidence type="ECO:0000313" key="6">
    <source>
        <dbReference type="Proteomes" id="UP000318939"/>
    </source>
</evidence>
<dbReference type="SUPFAM" id="SSF47413">
    <property type="entry name" value="lambda repressor-like DNA-binding domains"/>
    <property type="match status" value="1"/>
</dbReference>
<evidence type="ECO:0000256" key="3">
    <source>
        <dbReference type="ARBA" id="ARBA00023163"/>
    </source>
</evidence>
<dbReference type="RefSeq" id="WP_142824478.1">
    <property type="nucleotide sequence ID" value="NZ_CP117267.1"/>
</dbReference>
<dbReference type="PROSITE" id="PS50932">
    <property type="entry name" value="HTH_LACI_2"/>
    <property type="match status" value="1"/>
</dbReference>
<keyword evidence="3" id="KW-0804">Transcription</keyword>
<dbReference type="CDD" id="cd01575">
    <property type="entry name" value="PBP1_GntR"/>
    <property type="match status" value="1"/>
</dbReference>
<protein>
    <submittedName>
        <fullName evidence="5">LacI family DNA-binding transcriptional regulator</fullName>
    </submittedName>
</protein>
<dbReference type="EMBL" id="CP117267">
    <property type="protein sequence ID" value="WFS24780.1"/>
    <property type="molecule type" value="Genomic_DNA"/>
</dbReference>
<keyword evidence="2 5" id="KW-0238">DNA-binding</keyword>
<keyword evidence="1" id="KW-0805">Transcription regulation</keyword>
<dbReference type="PROSITE" id="PS00356">
    <property type="entry name" value="HTH_LACI_1"/>
    <property type="match status" value="1"/>
</dbReference>
<name>A0ABY8IMR8_9HYPH</name>
<dbReference type="InterPro" id="IPR028082">
    <property type="entry name" value="Peripla_BP_I"/>
</dbReference>
<keyword evidence="6" id="KW-1185">Reference proteome</keyword>
<evidence type="ECO:0000313" key="5">
    <source>
        <dbReference type="EMBL" id="WFS24780.1"/>
    </source>
</evidence>
<dbReference type="InterPro" id="IPR010982">
    <property type="entry name" value="Lambda_DNA-bd_dom_sf"/>
</dbReference>
<dbReference type="Proteomes" id="UP000318939">
    <property type="component" value="Chromosome"/>
</dbReference>